<organism evidence="3 4">
    <name type="scientific">Lophium mytilinum</name>
    <dbReference type="NCBI Taxonomy" id="390894"/>
    <lineage>
        <taxon>Eukaryota</taxon>
        <taxon>Fungi</taxon>
        <taxon>Dikarya</taxon>
        <taxon>Ascomycota</taxon>
        <taxon>Pezizomycotina</taxon>
        <taxon>Dothideomycetes</taxon>
        <taxon>Pleosporomycetidae</taxon>
        <taxon>Mytilinidiales</taxon>
        <taxon>Mytilinidiaceae</taxon>
        <taxon>Lophium</taxon>
    </lineage>
</organism>
<keyword evidence="1" id="KW-0175">Coiled coil</keyword>
<evidence type="ECO:0000313" key="4">
    <source>
        <dbReference type="Proteomes" id="UP000799750"/>
    </source>
</evidence>
<evidence type="ECO:0000256" key="1">
    <source>
        <dbReference type="SAM" id="Coils"/>
    </source>
</evidence>
<dbReference type="Proteomes" id="UP000799750">
    <property type="component" value="Unassembled WGS sequence"/>
</dbReference>
<keyword evidence="4" id="KW-1185">Reference proteome</keyword>
<gene>
    <name evidence="3" type="ORF">BU16DRAFT_566047</name>
</gene>
<accession>A0A6A6QGH0</accession>
<dbReference type="EMBL" id="MU004196">
    <property type="protein sequence ID" value="KAF2491134.1"/>
    <property type="molecule type" value="Genomic_DNA"/>
</dbReference>
<dbReference type="OrthoDB" id="5391053at2759"/>
<protein>
    <submittedName>
        <fullName evidence="3">Uncharacterized protein</fullName>
    </submittedName>
</protein>
<feature type="region of interest" description="Disordered" evidence="2">
    <location>
        <begin position="396"/>
        <end position="425"/>
    </location>
</feature>
<proteinExistence type="predicted"/>
<feature type="compositionally biased region" description="Basic and acidic residues" evidence="2">
    <location>
        <begin position="404"/>
        <end position="415"/>
    </location>
</feature>
<name>A0A6A6QGH0_9PEZI</name>
<dbReference type="AlphaFoldDB" id="A0A6A6QGH0"/>
<evidence type="ECO:0000256" key="2">
    <source>
        <dbReference type="SAM" id="MobiDB-lite"/>
    </source>
</evidence>
<sequence length="453" mass="51549">MAVTDFVKQTLQFVAGRYHALTRMADESTTSLAIRAEEDAIPEETAPLTVEEAMFPPAVGCFFGEEEENDYTSGPAKMVVVNDGANASAALLLSYDLSKKIQDAVMGDRVLQELGLQIDQQRSNINAREQDLRYTILRIDRKIERLELKFKKASKLTDEQVRETEEHRAAISDLEKQRADLELEDHDLRERWEAAQQRQQMLQREVNVIMEDVFVKCQLLPPQESFDGSQMEPFDGEGSDQFPDAPEGLEFENHLGEIPQAQNVTDDYQDVAMQASTNLEHRKGDLIRAQRSFDTYQTGYDASLQQYLSTQINRPIIDSQTEHDLLHLQRGRTLTRRLIDAEEALEAAEIAAKAARCPTNYFQESHFGDGTDDGYRESQEAAIAAQVDRKKIEAWLAKEPANGDMRRPSEAKTEPEVDEWSVDEEKPFDSVSVLAEGSRRKKIDKWRRRTGAY</sequence>
<evidence type="ECO:0000313" key="3">
    <source>
        <dbReference type="EMBL" id="KAF2491134.1"/>
    </source>
</evidence>
<reference evidence="3" key="1">
    <citation type="journal article" date="2020" name="Stud. Mycol.">
        <title>101 Dothideomycetes genomes: a test case for predicting lifestyles and emergence of pathogens.</title>
        <authorList>
            <person name="Haridas S."/>
            <person name="Albert R."/>
            <person name="Binder M."/>
            <person name="Bloem J."/>
            <person name="Labutti K."/>
            <person name="Salamov A."/>
            <person name="Andreopoulos B."/>
            <person name="Baker S."/>
            <person name="Barry K."/>
            <person name="Bills G."/>
            <person name="Bluhm B."/>
            <person name="Cannon C."/>
            <person name="Castanera R."/>
            <person name="Culley D."/>
            <person name="Daum C."/>
            <person name="Ezra D."/>
            <person name="Gonzalez J."/>
            <person name="Henrissat B."/>
            <person name="Kuo A."/>
            <person name="Liang C."/>
            <person name="Lipzen A."/>
            <person name="Lutzoni F."/>
            <person name="Magnuson J."/>
            <person name="Mondo S."/>
            <person name="Nolan M."/>
            <person name="Ohm R."/>
            <person name="Pangilinan J."/>
            <person name="Park H.-J."/>
            <person name="Ramirez L."/>
            <person name="Alfaro M."/>
            <person name="Sun H."/>
            <person name="Tritt A."/>
            <person name="Yoshinaga Y."/>
            <person name="Zwiers L.-H."/>
            <person name="Turgeon B."/>
            <person name="Goodwin S."/>
            <person name="Spatafora J."/>
            <person name="Crous P."/>
            <person name="Grigoriev I."/>
        </authorList>
    </citation>
    <scope>NUCLEOTIDE SEQUENCE</scope>
    <source>
        <strain evidence="3">CBS 269.34</strain>
    </source>
</reference>
<feature type="coiled-coil region" evidence="1">
    <location>
        <begin position="164"/>
        <end position="191"/>
    </location>
</feature>